<evidence type="ECO:0000256" key="5">
    <source>
        <dbReference type="ARBA" id="ARBA00022837"/>
    </source>
</evidence>
<evidence type="ECO:0000259" key="10">
    <source>
        <dbReference type="Pfam" id="PF08124"/>
    </source>
</evidence>
<evidence type="ECO:0000256" key="3">
    <source>
        <dbReference type="ARBA" id="ARBA00011245"/>
    </source>
</evidence>
<dbReference type="CDD" id="cd01083">
    <property type="entry name" value="GAG_Lyase"/>
    <property type="match status" value="1"/>
</dbReference>
<evidence type="ECO:0000256" key="7">
    <source>
        <dbReference type="PIRSR" id="PIRSR638970-1"/>
    </source>
</evidence>
<dbReference type="InterPro" id="IPR004103">
    <property type="entry name" value="Lyase_8_C"/>
</dbReference>
<dbReference type="AlphaFoldDB" id="A0A238Z148"/>
<dbReference type="Gene3D" id="1.50.10.100">
    <property type="entry name" value="Chondroitin AC/alginate lyase"/>
    <property type="match status" value="1"/>
</dbReference>
<evidence type="ECO:0000256" key="1">
    <source>
        <dbReference type="ARBA" id="ARBA00001913"/>
    </source>
</evidence>
<dbReference type="InterPro" id="IPR011013">
    <property type="entry name" value="Gal_mutarotase_sf_dom"/>
</dbReference>
<accession>A0A238Z148</accession>
<reference evidence="11 12" key="1">
    <citation type="submission" date="2017-06" db="EMBL/GenBank/DDBJ databases">
        <authorList>
            <person name="Kim H.J."/>
            <person name="Triplett B.A."/>
        </authorList>
    </citation>
    <scope>NUCLEOTIDE SEQUENCE [LARGE SCALE GENOMIC DNA]</scope>
    <source>
        <strain evidence="11 12">DSM 29150</strain>
    </source>
</reference>
<evidence type="ECO:0000256" key="4">
    <source>
        <dbReference type="ARBA" id="ARBA00022729"/>
    </source>
</evidence>
<dbReference type="SUPFAM" id="SSF48230">
    <property type="entry name" value="Chondroitin AC/alginate lyase"/>
    <property type="match status" value="1"/>
</dbReference>
<feature type="domain" description="Polysaccharide lyase family 8 central" evidence="8">
    <location>
        <begin position="341"/>
        <end position="587"/>
    </location>
</feature>
<dbReference type="GO" id="GO:0005975">
    <property type="term" value="P:carbohydrate metabolic process"/>
    <property type="evidence" value="ECO:0007669"/>
    <property type="project" value="InterPro"/>
</dbReference>
<gene>
    <name evidence="11" type="ORF">SAMN06265371_11216</name>
</gene>
<dbReference type="Gene3D" id="2.60.220.10">
    <property type="entry name" value="Polysaccharide lyase family 8-like, C-terminal"/>
    <property type="match status" value="1"/>
</dbReference>
<dbReference type="Gene3D" id="2.70.98.10">
    <property type="match status" value="1"/>
</dbReference>
<feature type="active site" evidence="7">
    <location>
        <position position="297"/>
    </location>
</feature>
<evidence type="ECO:0000313" key="12">
    <source>
        <dbReference type="Proteomes" id="UP000198384"/>
    </source>
</evidence>
<evidence type="ECO:0000256" key="6">
    <source>
        <dbReference type="ARBA" id="ARBA00023239"/>
    </source>
</evidence>
<feature type="active site" evidence="7">
    <location>
        <position position="234"/>
    </location>
</feature>
<dbReference type="Proteomes" id="UP000198384">
    <property type="component" value="Unassembled WGS sequence"/>
</dbReference>
<dbReference type="PANTHER" id="PTHR38481">
    <property type="entry name" value="HYALURONATE LYASE"/>
    <property type="match status" value="1"/>
</dbReference>
<comment type="subunit">
    <text evidence="3">Monomer.</text>
</comment>
<evidence type="ECO:0000259" key="9">
    <source>
        <dbReference type="Pfam" id="PF02884"/>
    </source>
</evidence>
<dbReference type="GO" id="GO:0005576">
    <property type="term" value="C:extracellular region"/>
    <property type="evidence" value="ECO:0007669"/>
    <property type="project" value="InterPro"/>
</dbReference>
<dbReference type="InterPro" id="IPR008929">
    <property type="entry name" value="Chondroitin_lyas"/>
</dbReference>
<dbReference type="Pfam" id="PF08124">
    <property type="entry name" value="Lyase_8_N"/>
    <property type="match status" value="1"/>
</dbReference>
<keyword evidence="6 11" id="KW-0456">Lyase</keyword>
<dbReference type="Pfam" id="PF02884">
    <property type="entry name" value="Lyase_8_C"/>
    <property type="match status" value="1"/>
</dbReference>
<protein>
    <submittedName>
        <fullName evidence="11">Chondroitin AC lyase</fullName>
    </submittedName>
</protein>
<evidence type="ECO:0000313" key="11">
    <source>
        <dbReference type="EMBL" id="SNR77087.1"/>
    </source>
</evidence>
<dbReference type="InterPro" id="IPR038970">
    <property type="entry name" value="Lyase_8"/>
</dbReference>
<dbReference type="Pfam" id="PF02278">
    <property type="entry name" value="Lyase_8"/>
    <property type="match status" value="1"/>
</dbReference>
<comment type="similarity">
    <text evidence="2">Belongs to the polysaccharide lyase 8 family.</text>
</comment>
<dbReference type="EMBL" id="FZNT01000012">
    <property type="protein sequence ID" value="SNR77087.1"/>
    <property type="molecule type" value="Genomic_DNA"/>
</dbReference>
<dbReference type="GO" id="GO:0030246">
    <property type="term" value="F:carbohydrate binding"/>
    <property type="evidence" value="ECO:0007669"/>
    <property type="project" value="InterPro"/>
</dbReference>
<dbReference type="InterPro" id="IPR011071">
    <property type="entry name" value="Lyase_8-like_C"/>
</dbReference>
<feature type="domain" description="Polysaccharide lyase family 8 C-terminal" evidence="9">
    <location>
        <begin position="605"/>
        <end position="667"/>
    </location>
</feature>
<dbReference type="SUPFAM" id="SSF49863">
    <property type="entry name" value="Hyaluronate lyase-like, C-terminal domain"/>
    <property type="match status" value="1"/>
</dbReference>
<dbReference type="GO" id="GO:0016837">
    <property type="term" value="F:carbon-oxygen lyase activity, acting on polysaccharides"/>
    <property type="evidence" value="ECO:0007669"/>
    <property type="project" value="UniProtKB-ARBA"/>
</dbReference>
<dbReference type="SUPFAM" id="SSF74650">
    <property type="entry name" value="Galactose mutarotase-like"/>
    <property type="match status" value="1"/>
</dbReference>
<proteinExistence type="inferred from homology"/>
<feature type="active site" evidence="7">
    <location>
        <position position="243"/>
    </location>
</feature>
<dbReference type="PROSITE" id="PS51257">
    <property type="entry name" value="PROKAR_LIPOPROTEIN"/>
    <property type="match status" value="1"/>
</dbReference>
<comment type="cofactor">
    <cofactor evidence="1">
        <name>Ca(2+)</name>
        <dbReference type="ChEBI" id="CHEBI:29108"/>
    </cofactor>
</comment>
<name>A0A238Z148_9FLAO</name>
<dbReference type="InterPro" id="IPR003159">
    <property type="entry name" value="Lyase_8_central_dom"/>
</dbReference>
<feature type="domain" description="Polysaccharide lyase 8 N-terminal alpha-helical" evidence="10">
    <location>
        <begin position="61"/>
        <end position="337"/>
    </location>
</feature>
<keyword evidence="12" id="KW-1185">Reference proteome</keyword>
<organism evidence="11 12">
    <name type="scientific">Lutibacter agarilyticus</name>
    <dbReference type="NCBI Taxonomy" id="1109740"/>
    <lineage>
        <taxon>Bacteria</taxon>
        <taxon>Pseudomonadati</taxon>
        <taxon>Bacteroidota</taxon>
        <taxon>Flavobacteriia</taxon>
        <taxon>Flavobacteriales</taxon>
        <taxon>Flavobacteriaceae</taxon>
        <taxon>Lutibacter</taxon>
    </lineage>
</organism>
<dbReference type="PANTHER" id="PTHR38481:SF1">
    <property type="entry name" value="HYALURONATE LYASE"/>
    <property type="match status" value="1"/>
</dbReference>
<evidence type="ECO:0000259" key="8">
    <source>
        <dbReference type="Pfam" id="PF02278"/>
    </source>
</evidence>
<dbReference type="InterPro" id="IPR014718">
    <property type="entry name" value="GH-type_carb-bd"/>
</dbReference>
<keyword evidence="5" id="KW-0106">Calcium</keyword>
<keyword evidence="4" id="KW-0732">Signal</keyword>
<sequence length="700" mass="79930">MKINTSIKKHKQTVKWGAMLSFLLVIFTIGCDSKKEVTYPDNLSQFHDNLMTHYTSTPIENSAIEDLLEGLNEDGSWKSIDYANKRRGRWPVKLHLEHVQFLAIAYQTEGSKQYHSNIVSEKIHTSLNYWLDNDFLSTNWWDQHIGVPELLLPTLFLMENELSKEQLKKAMVLLNRANIKMTGQNKVWLSANVMLRSLLIRNADSVAIASKALQGELKIAKGVGIKPDWSYHEHGAQMQFGNYGLSYLEDMIKWYSILDATPYKFDDTKIDVLRNYILKGQQWVLWNGKMDVNTLGRHLFKDEQTNKYLQLKACFEKMEMLDEAHAQEYKDAMDSKIISGNKHFWESDFQIHRSPNFYFSVKMSSKRVIGTESVNEENIQGYYLGDGVSLLYTNGDEYKNIFPFWDFKKLPGATIIQDDEPLPIIKAWDFKTQSEFVGGVSNNENGISAMNYERDGVKAHKSWFMFGDKIVCLGSGINAETKFPVATTINQVFLKNDLKVSQNNKISGQLEKNQGATPDWILHDGTGYFFSNKGSVKLESKFLAGSWNSVAKRYRPVILTESILRLWFDHGENPKNQSYEYILVPNANEDKMMELTKNTPFKIINSVNQQSVISSDGLLGGIVFYKAGETKLFGGIEVDKACVILVEQEKDGLHISISDPSHKLEKINLKFGATYKNQSVTVKLPEGDYKGSTEVLFLKK</sequence>
<evidence type="ECO:0000256" key="2">
    <source>
        <dbReference type="ARBA" id="ARBA00006699"/>
    </source>
</evidence>
<dbReference type="InterPro" id="IPR012970">
    <property type="entry name" value="Lyase_8_alpha_N"/>
</dbReference>